<dbReference type="Gene3D" id="3.40.190.290">
    <property type="match status" value="1"/>
</dbReference>
<dbReference type="AlphaFoldDB" id="A0A4V2PU97"/>
<dbReference type="InterPro" id="IPR036390">
    <property type="entry name" value="WH_DNA-bd_sf"/>
</dbReference>
<dbReference type="PROSITE" id="PS50931">
    <property type="entry name" value="HTH_LYSR"/>
    <property type="match status" value="1"/>
</dbReference>
<evidence type="ECO:0000256" key="2">
    <source>
        <dbReference type="ARBA" id="ARBA00023015"/>
    </source>
</evidence>
<keyword evidence="2" id="KW-0805">Transcription regulation</keyword>
<dbReference type="SUPFAM" id="SSF46785">
    <property type="entry name" value="Winged helix' DNA-binding domain"/>
    <property type="match status" value="1"/>
</dbReference>
<comment type="caution">
    <text evidence="6">The sequence shown here is derived from an EMBL/GenBank/DDBJ whole genome shotgun (WGS) entry which is preliminary data.</text>
</comment>
<dbReference type="Pfam" id="PF00126">
    <property type="entry name" value="HTH_1"/>
    <property type="match status" value="1"/>
</dbReference>
<dbReference type="GO" id="GO:0003700">
    <property type="term" value="F:DNA-binding transcription factor activity"/>
    <property type="evidence" value="ECO:0007669"/>
    <property type="project" value="InterPro"/>
</dbReference>
<evidence type="ECO:0000256" key="1">
    <source>
        <dbReference type="ARBA" id="ARBA00009437"/>
    </source>
</evidence>
<evidence type="ECO:0000313" key="6">
    <source>
        <dbReference type="EMBL" id="TCK69521.1"/>
    </source>
</evidence>
<organism evidence="6 7">
    <name type="scientific">Lonepinella koalarum</name>
    <dbReference type="NCBI Taxonomy" id="53417"/>
    <lineage>
        <taxon>Bacteria</taxon>
        <taxon>Pseudomonadati</taxon>
        <taxon>Pseudomonadota</taxon>
        <taxon>Gammaproteobacteria</taxon>
        <taxon>Pasteurellales</taxon>
        <taxon>Pasteurellaceae</taxon>
        <taxon>Lonepinella</taxon>
    </lineage>
</organism>
<dbReference type="InterPro" id="IPR000847">
    <property type="entry name" value="LysR_HTH_N"/>
</dbReference>
<dbReference type="PRINTS" id="PR00039">
    <property type="entry name" value="HTHLYSR"/>
</dbReference>
<dbReference type="Gene3D" id="1.10.10.10">
    <property type="entry name" value="Winged helix-like DNA-binding domain superfamily/Winged helix DNA-binding domain"/>
    <property type="match status" value="1"/>
</dbReference>
<dbReference type="Proteomes" id="UP000295496">
    <property type="component" value="Unassembled WGS sequence"/>
</dbReference>
<dbReference type="PANTHER" id="PTHR30126:SF40">
    <property type="entry name" value="HTH-TYPE TRANSCRIPTIONAL REGULATOR GLTR"/>
    <property type="match status" value="1"/>
</dbReference>
<protein>
    <submittedName>
        <fullName evidence="6">DNA-binding transcriptional LysR family regulator</fullName>
    </submittedName>
</protein>
<keyword evidence="7" id="KW-1185">Reference proteome</keyword>
<dbReference type="EMBL" id="SMGJ01000004">
    <property type="protein sequence ID" value="TCK69521.1"/>
    <property type="molecule type" value="Genomic_DNA"/>
</dbReference>
<comment type="similarity">
    <text evidence="1">Belongs to the LysR transcriptional regulatory family.</text>
</comment>
<reference evidence="6 7" key="1">
    <citation type="submission" date="2019-03" db="EMBL/GenBank/DDBJ databases">
        <title>Genomic Encyclopedia of Type Strains, Phase IV (KMG-IV): sequencing the most valuable type-strain genomes for metagenomic binning, comparative biology and taxonomic classification.</title>
        <authorList>
            <person name="Goeker M."/>
        </authorList>
    </citation>
    <scope>NUCLEOTIDE SEQUENCE [LARGE SCALE GENOMIC DNA]</scope>
    <source>
        <strain evidence="6 7">DSM 10053</strain>
    </source>
</reference>
<accession>A0A4V2PU97</accession>
<dbReference type="PANTHER" id="PTHR30126">
    <property type="entry name" value="HTH-TYPE TRANSCRIPTIONAL REGULATOR"/>
    <property type="match status" value="1"/>
</dbReference>
<dbReference type="OrthoDB" id="646694at2"/>
<dbReference type="GO" id="GO:0000976">
    <property type="term" value="F:transcription cis-regulatory region binding"/>
    <property type="evidence" value="ECO:0007669"/>
    <property type="project" value="TreeGrafter"/>
</dbReference>
<dbReference type="InterPro" id="IPR005119">
    <property type="entry name" value="LysR_subst-bd"/>
</dbReference>
<feature type="domain" description="HTH lysR-type" evidence="5">
    <location>
        <begin position="1"/>
        <end position="58"/>
    </location>
</feature>
<dbReference type="FunFam" id="1.10.10.10:FF:000001">
    <property type="entry name" value="LysR family transcriptional regulator"/>
    <property type="match status" value="1"/>
</dbReference>
<dbReference type="CDD" id="cd05466">
    <property type="entry name" value="PBP2_LTTR_substrate"/>
    <property type="match status" value="1"/>
</dbReference>
<gene>
    <name evidence="6" type="ORF">EV692_1439</name>
</gene>
<dbReference type="RefSeq" id="WP_132301973.1">
    <property type="nucleotide sequence ID" value="NZ_CP170642.1"/>
</dbReference>
<evidence type="ECO:0000313" key="7">
    <source>
        <dbReference type="Proteomes" id="UP000295496"/>
    </source>
</evidence>
<evidence type="ECO:0000256" key="4">
    <source>
        <dbReference type="ARBA" id="ARBA00023163"/>
    </source>
</evidence>
<proteinExistence type="inferred from homology"/>
<dbReference type="InterPro" id="IPR036388">
    <property type="entry name" value="WH-like_DNA-bd_sf"/>
</dbReference>
<evidence type="ECO:0000259" key="5">
    <source>
        <dbReference type="PROSITE" id="PS50931"/>
    </source>
</evidence>
<name>A0A4V2PU97_9PAST</name>
<dbReference type="SUPFAM" id="SSF53850">
    <property type="entry name" value="Periplasmic binding protein-like II"/>
    <property type="match status" value="1"/>
</dbReference>
<sequence>MDIKRLKYFCTILECGSITKAAEILHISQPPLSKRLQELEEEIGVPLFIRQNGKLQATETGLFLYKQAVELLTHFTQVEQDILHLSQQNRQCLQIGLTHLFQEYFTPLILQWQARSSNLKIDVMVSDSDHLEYLLQQKIIDIAFMQKPENMQGYDYIACPSTALVAVVHNDLISPVAQLHLTDLAKLPLILLKRSGGRGTSALLLDKLRKNGIEPNVLMQVSQPSVTIDWIESGIKAAALLPISEVENLTLSNCHILPVTPDPQLFFPCVVRLSTTPMPPILADLLADGYQP</sequence>
<keyword evidence="4" id="KW-0804">Transcription</keyword>
<keyword evidence="3 6" id="KW-0238">DNA-binding</keyword>
<dbReference type="Pfam" id="PF03466">
    <property type="entry name" value="LysR_substrate"/>
    <property type="match status" value="1"/>
</dbReference>
<evidence type="ECO:0000256" key="3">
    <source>
        <dbReference type="ARBA" id="ARBA00023125"/>
    </source>
</evidence>